<keyword evidence="4" id="KW-1185">Reference proteome</keyword>
<dbReference type="EMBL" id="QFXC01000008">
    <property type="protein sequence ID" value="RDH83935.1"/>
    <property type="molecule type" value="Genomic_DNA"/>
</dbReference>
<accession>A0A370DG78</accession>
<evidence type="ECO:0000313" key="4">
    <source>
        <dbReference type="Proteomes" id="UP000254266"/>
    </source>
</evidence>
<proteinExistence type="inferred from homology"/>
<reference evidence="3 4" key="1">
    <citation type="journal article" date="2018" name="ISME J.">
        <title>Endosymbiont genomes yield clues of tubeworm success.</title>
        <authorList>
            <person name="Li Y."/>
            <person name="Liles M.R."/>
            <person name="Halanych K.M."/>
        </authorList>
    </citation>
    <scope>NUCLEOTIDE SEQUENCE [LARGE SCALE GENOMIC DNA]</scope>
    <source>
        <strain evidence="3">A1464</strain>
    </source>
</reference>
<dbReference type="AlphaFoldDB" id="A0A370DG78"/>
<organism evidence="3 4">
    <name type="scientific">endosymbiont of Galathealinum brachiosum</name>
    <dbReference type="NCBI Taxonomy" id="2200906"/>
    <lineage>
        <taxon>Bacteria</taxon>
        <taxon>Pseudomonadati</taxon>
        <taxon>Pseudomonadota</taxon>
        <taxon>Gammaproteobacteria</taxon>
        <taxon>sulfur-oxidizing symbionts</taxon>
    </lineage>
</organism>
<dbReference type="Gene3D" id="3.30.1370.140">
    <property type="entry name" value="HupH hydrogenase expression protein, C-terminal domain"/>
    <property type="match status" value="1"/>
</dbReference>
<evidence type="ECO:0000256" key="1">
    <source>
        <dbReference type="ARBA" id="ARBA00010832"/>
    </source>
</evidence>
<feature type="domain" description="HupH hydrogenase expression protein C-terminal" evidence="2">
    <location>
        <begin position="22"/>
        <end position="134"/>
    </location>
</feature>
<dbReference type="Pfam" id="PF04809">
    <property type="entry name" value="HupH_C"/>
    <property type="match status" value="1"/>
</dbReference>
<protein>
    <recommendedName>
        <fullName evidence="2">HupH hydrogenase expression protein C-terminal domain-containing protein</fullName>
    </recommendedName>
</protein>
<dbReference type="InterPro" id="IPR006894">
    <property type="entry name" value="HupH_Hydgase_express_prot_C"/>
</dbReference>
<evidence type="ECO:0000259" key="2">
    <source>
        <dbReference type="Pfam" id="PF04809"/>
    </source>
</evidence>
<dbReference type="Proteomes" id="UP000254266">
    <property type="component" value="Unassembled WGS sequence"/>
</dbReference>
<dbReference type="InterPro" id="IPR038527">
    <property type="entry name" value="HupH_C_sf"/>
</dbReference>
<evidence type="ECO:0000313" key="3">
    <source>
        <dbReference type="EMBL" id="RDH83935.1"/>
    </source>
</evidence>
<comment type="similarity">
    <text evidence="1">Belongs to the HupH/HyaF family.</text>
</comment>
<comment type="caution">
    <text evidence="3">The sequence shown here is derived from an EMBL/GenBank/DDBJ whole genome shotgun (WGS) entry which is preliminary data.</text>
</comment>
<name>A0A370DG78_9GAMM</name>
<gene>
    <name evidence="3" type="ORF">DIZ80_07315</name>
</gene>
<sequence length="147" mass="16512">MTNSTSNATVFNIQNADQLTWNVMPLLHEVKHALHNLIKNNQTAIIDLRSIPLAPGEEEKIIKILGRGEIEAQLHALGSSEIIESQYSGVWIITHYNQDKDIISRFIEITLLPDILSSQKEDMQEAYNNLSATLNENKPVNPSPVEI</sequence>